<feature type="domain" description="PurM-like N-terminal" evidence="2">
    <location>
        <begin position="47"/>
        <end position="154"/>
    </location>
</feature>
<dbReference type="RefSeq" id="WP_014813030.1">
    <property type="nucleotide sequence ID" value="NC_018025.1"/>
</dbReference>
<sequence>MTRETPIALLADRIRNYSGLLRKQPIEDVFTELVLKGQPGLAPPNFGDDAAVIPWKDGFLLFAADGIMPRLLMNEPYAAGKASVMVTVNDIYSMGGRPLGMVNVLASGDEDHRRKIVQGIRKGCEKLQVPMLGGHLHPDAAPEAPALAVAILGWAHKVLHGYTAQTGDNLILAVDLSGKAGCHSVTSWDANSGKSPQELIYRLECLPMISERNWANAAKDVSNAGIVGTASIMMENSGKGAEIILDSIPTPLEIAFSDWLFSFQSFGFILSVPPRHSDQVIELFHERKINAAVIGKVIEEPKITIVQGSDVETLFDFTKDRITGIVYQPQSAH</sequence>
<dbReference type="Gene3D" id="3.30.1330.10">
    <property type="entry name" value="PurM-like, N-terminal domain"/>
    <property type="match status" value="1"/>
</dbReference>
<dbReference type="SUPFAM" id="SSF56042">
    <property type="entry name" value="PurM C-terminal domain-like"/>
    <property type="match status" value="1"/>
</dbReference>
<dbReference type="PIRSF" id="PIRSF036540">
    <property type="entry name" value="UCP036540_AIR"/>
    <property type="match status" value="1"/>
</dbReference>
<dbReference type="STRING" id="706587.Desti_5342"/>
<evidence type="ECO:0000256" key="1">
    <source>
        <dbReference type="ARBA" id="ARBA00022977"/>
    </source>
</evidence>
<dbReference type="EMBL" id="CP003360">
    <property type="protein sequence ID" value="AFM27931.1"/>
    <property type="molecule type" value="Genomic_DNA"/>
</dbReference>
<dbReference type="GO" id="GO:0009228">
    <property type="term" value="P:thiamine biosynthetic process"/>
    <property type="evidence" value="ECO:0007669"/>
    <property type="project" value="UniProtKB-KW"/>
</dbReference>
<dbReference type="Pfam" id="PF02769">
    <property type="entry name" value="AIRS_C"/>
    <property type="match status" value="1"/>
</dbReference>
<dbReference type="PANTHER" id="PTHR30270:SF0">
    <property type="entry name" value="THIAMINE-MONOPHOSPHATE KINASE"/>
    <property type="match status" value="1"/>
</dbReference>
<dbReference type="InterPro" id="IPR006283">
    <property type="entry name" value="ThiL-like"/>
</dbReference>
<evidence type="ECO:0000313" key="5">
    <source>
        <dbReference type="Proteomes" id="UP000006055"/>
    </source>
</evidence>
<dbReference type="CDD" id="cd02192">
    <property type="entry name" value="PurM-like3"/>
    <property type="match status" value="1"/>
</dbReference>
<dbReference type="SUPFAM" id="SSF55326">
    <property type="entry name" value="PurM N-terminal domain-like"/>
    <property type="match status" value="1"/>
</dbReference>
<accession>I4CEE0</accession>
<dbReference type="InterPro" id="IPR016188">
    <property type="entry name" value="PurM-like_N"/>
</dbReference>
<dbReference type="Gene3D" id="3.90.650.10">
    <property type="entry name" value="PurM-like C-terminal domain"/>
    <property type="match status" value="1"/>
</dbReference>
<dbReference type="InterPro" id="IPR036921">
    <property type="entry name" value="PurM-like_N_sf"/>
</dbReference>
<dbReference type="HOGENOM" id="CLU_073250_0_0_7"/>
<dbReference type="Proteomes" id="UP000006055">
    <property type="component" value="Chromosome"/>
</dbReference>
<dbReference type="AlphaFoldDB" id="I4CEE0"/>
<keyword evidence="1" id="KW-0784">Thiamine biosynthesis</keyword>
<dbReference type="eggNOG" id="COG2144">
    <property type="taxonomic scope" value="Bacteria"/>
</dbReference>
<dbReference type="InterPro" id="IPR011413">
    <property type="entry name" value="UCP036540_AIR"/>
</dbReference>
<dbReference type="PANTHER" id="PTHR30270">
    <property type="entry name" value="THIAMINE-MONOPHOSPHATE KINASE"/>
    <property type="match status" value="1"/>
</dbReference>
<proteinExistence type="predicted"/>
<dbReference type="Pfam" id="PF00586">
    <property type="entry name" value="AIRS"/>
    <property type="match status" value="1"/>
</dbReference>
<protein>
    <submittedName>
        <fullName evidence="4">Selenophosphate synthase-like enzyme</fullName>
    </submittedName>
</protein>
<keyword evidence="5" id="KW-1185">Reference proteome</keyword>
<name>I4CEE0_DESTA</name>
<dbReference type="GO" id="GO:0009030">
    <property type="term" value="F:thiamine-phosphate kinase activity"/>
    <property type="evidence" value="ECO:0007669"/>
    <property type="project" value="InterPro"/>
</dbReference>
<organism evidence="4 5">
    <name type="scientific">Desulfomonile tiedjei (strain ATCC 49306 / DSM 6799 / DCB-1)</name>
    <dbReference type="NCBI Taxonomy" id="706587"/>
    <lineage>
        <taxon>Bacteria</taxon>
        <taxon>Pseudomonadati</taxon>
        <taxon>Thermodesulfobacteriota</taxon>
        <taxon>Desulfomonilia</taxon>
        <taxon>Desulfomonilales</taxon>
        <taxon>Desulfomonilaceae</taxon>
        <taxon>Desulfomonile</taxon>
    </lineage>
</organism>
<dbReference type="KEGG" id="dti:Desti_5342"/>
<feature type="domain" description="PurM-like C-terminal" evidence="3">
    <location>
        <begin position="196"/>
        <end position="305"/>
    </location>
</feature>
<evidence type="ECO:0000259" key="2">
    <source>
        <dbReference type="Pfam" id="PF00586"/>
    </source>
</evidence>
<evidence type="ECO:0000259" key="3">
    <source>
        <dbReference type="Pfam" id="PF02769"/>
    </source>
</evidence>
<evidence type="ECO:0000313" key="4">
    <source>
        <dbReference type="EMBL" id="AFM27931.1"/>
    </source>
</evidence>
<reference evidence="5" key="1">
    <citation type="submission" date="2012-06" db="EMBL/GenBank/DDBJ databases">
        <title>Complete sequence of chromosome of Desulfomonile tiedjei DSM 6799.</title>
        <authorList>
            <person name="Lucas S."/>
            <person name="Copeland A."/>
            <person name="Lapidus A."/>
            <person name="Glavina del Rio T."/>
            <person name="Dalin E."/>
            <person name="Tice H."/>
            <person name="Bruce D."/>
            <person name="Goodwin L."/>
            <person name="Pitluck S."/>
            <person name="Peters L."/>
            <person name="Ovchinnikova G."/>
            <person name="Zeytun A."/>
            <person name="Lu M."/>
            <person name="Kyrpides N."/>
            <person name="Mavromatis K."/>
            <person name="Ivanova N."/>
            <person name="Brettin T."/>
            <person name="Detter J.C."/>
            <person name="Han C."/>
            <person name="Larimer F."/>
            <person name="Land M."/>
            <person name="Hauser L."/>
            <person name="Markowitz V."/>
            <person name="Cheng J.-F."/>
            <person name="Hugenholtz P."/>
            <person name="Woyke T."/>
            <person name="Wu D."/>
            <person name="Spring S."/>
            <person name="Schroeder M."/>
            <person name="Brambilla E."/>
            <person name="Klenk H.-P."/>
            <person name="Eisen J.A."/>
        </authorList>
    </citation>
    <scope>NUCLEOTIDE SEQUENCE [LARGE SCALE GENOMIC DNA]</scope>
    <source>
        <strain evidence="5">ATCC 49306 / DSM 6799 / DCB-1</strain>
    </source>
</reference>
<gene>
    <name evidence="4" type="ordered locus">Desti_5342</name>
</gene>
<dbReference type="InterPro" id="IPR010918">
    <property type="entry name" value="PurM-like_C_dom"/>
</dbReference>
<dbReference type="InterPro" id="IPR036676">
    <property type="entry name" value="PurM-like_C_sf"/>
</dbReference>